<comment type="caution">
    <text evidence="2">The sequence shown here is derived from an EMBL/GenBank/DDBJ whole genome shotgun (WGS) entry which is preliminary data.</text>
</comment>
<keyword evidence="3" id="KW-1185">Reference proteome</keyword>
<dbReference type="AlphaFoldDB" id="A0ABD1S8P9"/>
<dbReference type="Proteomes" id="UP001604336">
    <property type="component" value="Unassembled WGS sequence"/>
</dbReference>
<dbReference type="PANTHER" id="PTHR48449:SF1">
    <property type="entry name" value="DUF1985 DOMAIN-CONTAINING PROTEIN"/>
    <property type="match status" value="1"/>
</dbReference>
<dbReference type="PANTHER" id="PTHR48449">
    <property type="entry name" value="DUF1985 DOMAIN-CONTAINING PROTEIN"/>
    <property type="match status" value="1"/>
</dbReference>
<accession>A0ABD1S8P9</accession>
<gene>
    <name evidence="2" type="ORF">Adt_22575</name>
</gene>
<dbReference type="EMBL" id="JBFOLK010000007">
    <property type="protein sequence ID" value="KAL2497025.1"/>
    <property type="molecule type" value="Genomic_DNA"/>
</dbReference>
<reference evidence="3" key="1">
    <citation type="submission" date="2024-07" db="EMBL/GenBank/DDBJ databases">
        <title>Two chromosome-level genome assemblies of Korean endemic species Abeliophyllum distichum and Forsythia ovata (Oleaceae).</title>
        <authorList>
            <person name="Jang H."/>
        </authorList>
    </citation>
    <scope>NUCLEOTIDE SEQUENCE [LARGE SCALE GENOMIC DNA]</scope>
</reference>
<organism evidence="2 3">
    <name type="scientific">Abeliophyllum distichum</name>
    <dbReference type="NCBI Taxonomy" id="126358"/>
    <lineage>
        <taxon>Eukaryota</taxon>
        <taxon>Viridiplantae</taxon>
        <taxon>Streptophyta</taxon>
        <taxon>Embryophyta</taxon>
        <taxon>Tracheophyta</taxon>
        <taxon>Spermatophyta</taxon>
        <taxon>Magnoliopsida</taxon>
        <taxon>eudicotyledons</taxon>
        <taxon>Gunneridae</taxon>
        <taxon>Pentapetalae</taxon>
        <taxon>asterids</taxon>
        <taxon>lamiids</taxon>
        <taxon>Lamiales</taxon>
        <taxon>Oleaceae</taxon>
        <taxon>Forsythieae</taxon>
        <taxon>Abeliophyllum</taxon>
    </lineage>
</organism>
<evidence type="ECO:0000313" key="2">
    <source>
        <dbReference type="EMBL" id="KAL2497025.1"/>
    </source>
</evidence>
<protein>
    <submittedName>
        <fullName evidence="2">DUF1985 domain-containing protein</fullName>
    </submittedName>
</protein>
<evidence type="ECO:0000313" key="3">
    <source>
        <dbReference type="Proteomes" id="UP001604336"/>
    </source>
</evidence>
<feature type="region of interest" description="Disordered" evidence="1">
    <location>
        <begin position="198"/>
        <end position="220"/>
    </location>
</feature>
<evidence type="ECO:0000256" key="1">
    <source>
        <dbReference type="SAM" id="MobiDB-lite"/>
    </source>
</evidence>
<name>A0ABD1S8P9_9LAMI</name>
<proteinExistence type="predicted"/>
<sequence>MPVNSKNDDVVKVGFLYLVTSYLFTTPYRKQVTDAMFNLVETDDIERYAWGKDLFNNTFNYLKMALSKRTYDETMKKDIFTYRLYGYPIAFQIWIYESLPSIDGKICQRLFDTWPRLLNWSNTATRVMAAQLEKIDFDQPDMEVRGIQPNEEERGAAYLVGLFGSFSPAPIIDDDSDFVDPPVKIRKVFKAANVENPRPIRDCKKSGNLKSQKNTKAKLQ</sequence>